<organism evidence="2">
    <name type="scientific">freshwater metagenome</name>
    <dbReference type="NCBI Taxonomy" id="449393"/>
    <lineage>
        <taxon>unclassified sequences</taxon>
        <taxon>metagenomes</taxon>
        <taxon>ecological metagenomes</taxon>
    </lineage>
</organism>
<proteinExistence type="predicted"/>
<dbReference type="EMBL" id="CAFBMB010000085">
    <property type="protein sequence ID" value="CAB4903660.1"/>
    <property type="molecule type" value="Genomic_DNA"/>
</dbReference>
<dbReference type="InterPro" id="IPR002716">
    <property type="entry name" value="PIN_dom"/>
</dbReference>
<evidence type="ECO:0000259" key="1">
    <source>
        <dbReference type="Pfam" id="PF01850"/>
    </source>
</evidence>
<accession>A0A6J7GGV6</accession>
<reference evidence="2" key="1">
    <citation type="submission" date="2020-05" db="EMBL/GenBank/DDBJ databases">
        <authorList>
            <person name="Chiriac C."/>
            <person name="Salcher M."/>
            <person name="Ghai R."/>
            <person name="Kavagutti S V."/>
        </authorList>
    </citation>
    <scope>NUCLEOTIDE SEQUENCE</scope>
</reference>
<feature type="domain" description="PIN" evidence="1">
    <location>
        <begin position="2"/>
        <end position="118"/>
    </location>
</feature>
<evidence type="ECO:0000313" key="2">
    <source>
        <dbReference type="EMBL" id="CAB4903660.1"/>
    </source>
</evidence>
<dbReference type="Pfam" id="PF01850">
    <property type="entry name" value="PIN"/>
    <property type="match status" value="1"/>
</dbReference>
<protein>
    <submittedName>
        <fullName evidence="2">Unannotated protein</fullName>
    </submittedName>
</protein>
<dbReference type="SUPFAM" id="SSF88723">
    <property type="entry name" value="PIN domain-like"/>
    <property type="match status" value="1"/>
</dbReference>
<dbReference type="Gene3D" id="3.40.50.1010">
    <property type="entry name" value="5'-nuclease"/>
    <property type="match status" value="1"/>
</dbReference>
<sequence>MIVLDSGILIAYANPDDAHHRGVMAFLGDASDESFSITALTLAEALIHPVRANVVGGMVKVIATLGLYVEDLREQDAVPLARVRAATGLTLPDALVIHTAECFGGSVATTDARLAAAAESRGLVGHQI</sequence>
<gene>
    <name evidence="2" type="ORF">UFOPK3516_01069</name>
</gene>
<dbReference type="InterPro" id="IPR029060">
    <property type="entry name" value="PIN-like_dom_sf"/>
</dbReference>
<name>A0A6J7GGV6_9ZZZZ</name>
<dbReference type="AlphaFoldDB" id="A0A6J7GGV6"/>